<dbReference type="EMBL" id="BPQH01000003">
    <property type="protein sequence ID" value="GJD48681.1"/>
    <property type="molecule type" value="Genomic_DNA"/>
</dbReference>
<dbReference type="Pfam" id="PF00111">
    <property type="entry name" value="Fer2"/>
    <property type="match status" value="1"/>
</dbReference>
<keyword evidence="9" id="KW-1185">Reference proteome</keyword>
<evidence type="ECO:0000256" key="5">
    <source>
        <dbReference type="ARBA" id="ARBA00023014"/>
    </source>
</evidence>
<evidence type="ECO:0000259" key="7">
    <source>
        <dbReference type="PROSITE" id="PS51085"/>
    </source>
</evidence>
<dbReference type="InterPro" id="IPR002888">
    <property type="entry name" value="2Fe-2S-bd"/>
</dbReference>
<dbReference type="Gene3D" id="3.30.530.20">
    <property type="match status" value="1"/>
</dbReference>
<keyword evidence="5" id="KW-0411">Iron-sulfur</keyword>
<dbReference type="PROSITE" id="PS00197">
    <property type="entry name" value="2FE2S_FER_1"/>
    <property type="match status" value="1"/>
</dbReference>
<feature type="region of interest" description="Disordered" evidence="6">
    <location>
        <begin position="179"/>
        <end position="204"/>
    </location>
</feature>
<organism evidence="8 9">
    <name type="scientific">Methylobacterium crusticola</name>
    <dbReference type="NCBI Taxonomy" id="1697972"/>
    <lineage>
        <taxon>Bacteria</taxon>
        <taxon>Pseudomonadati</taxon>
        <taxon>Pseudomonadota</taxon>
        <taxon>Alphaproteobacteria</taxon>
        <taxon>Hyphomicrobiales</taxon>
        <taxon>Methylobacteriaceae</taxon>
        <taxon>Methylobacterium</taxon>
    </lineage>
</organism>
<dbReference type="Gene3D" id="3.10.20.30">
    <property type="match status" value="1"/>
</dbReference>
<evidence type="ECO:0000313" key="9">
    <source>
        <dbReference type="Proteomes" id="UP001055167"/>
    </source>
</evidence>
<dbReference type="CDD" id="cd00207">
    <property type="entry name" value="fer2"/>
    <property type="match status" value="1"/>
</dbReference>
<comment type="caution">
    <text evidence="8">The sequence shown here is derived from an EMBL/GenBank/DDBJ whole genome shotgun (WGS) entry which is preliminary data.</text>
</comment>
<evidence type="ECO:0000256" key="4">
    <source>
        <dbReference type="ARBA" id="ARBA00023004"/>
    </source>
</evidence>
<accession>A0ABQ4QVJ4</accession>
<dbReference type="InterPro" id="IPR023393">
    <property type="entry name" value="START-like_dom_sf"/>
</dbReference>
<reference evidence="8" key="2">
    <citation type="submission" date="2021-08" db="EMBL/GenBank/DDBJ databases">
        <authorList>
            <person name="Tani A."/>
            <person name="Ola A."/>
            <person name="Ogura Y."/>
            <person name="Katsura K."/>
            <person name="Hayashi T."/>
        </authorList>
    </citation>
    <scope>NUCLEOTIDE SEQUENCE</scope>
    <source>
        <strain evidence="8">KCTC 52305</strain>
    </source>
</reference>
<dbReference type="InterPro" id="IPR012675">
    <property type="entry name" value="Beta-grasp_dom_sf"/>
</dbReference>
<dbReference type="Gene3D" id="1.10.150.120">
    <property type="entry name" value="[2Fe-2S]-binding domain"/>
    <property type="match status" value="1"/>
</dbReference>
<dbReference type="PROSITE" id="PS51085">
    <property type="entry name" value="2FE2S_FER_2"/>
    <property type="match status" value="1"/>
</dbReference>
<dbReference type="Pfam" id="PF06240">
    <property type="entry name" value="COXG"/>
    <property type="match status" value="1"/>
</dbReference>
<dbReference type="SUPFAM" id="SSF47741">
    <property type="entry name" value="CO dehydrogenase ISP C-domain like"/>
    <property type="match status" value="1"/>
</dbReference>
<keyword evidence="3" id="KW-0560">Oxidoreductase</keyword>
<evidence type="ECO:0000256" key="6">
    <source>
        <dbReference type="SAM" id="MobiDB-lite"/>
    </source>
</evidence>
<evidence type="ECO:0000313" key="8">
    <source>
        <dbReference type="EMBL" id="GJD48681.1"/>
    </source>
</evidence>
<evidence type="ECO:0000256" key="3">
    <source>
        <dbReference type="ARBA" id="ARBA00023002"/>
    </source>
</evidence>
<evidence type="ECO:0000256" key="1">
    <source>
        <dbReference type="ARBA" id="ARBA00022714"/>
    </source>
</evidence>
<dbReference type="InterPro" id="IPR051452">
    <property type="entry name" value="Diverse_Oxidoreductases"/>
</dbReference>
<evidence type="ECO:0000256" key="2">
    <source>
        <dbReference type="ARBA" id="ARBA00022723"/>
    </source>
</evidence>
<keyword evidence="2" id="KW-0479">Metal-binding</keyword>
<dbReference type="PANTHER" id="PTHR44379">
    <property type="entry name" value="OXIDOREDUCTASE WITH IRON-SULFUR SUBUNIT"/>
    <property type="match status" value="1"/>
</dbReference>
<dbReference type="InterPro" id="IPR006058">
    <property type="entry name" value="2Fe2S_fd_BS"/>
</dbReference>
<gene>
    <name evidence="8" type="ORF">OPKNFCMD_1404</name>
</gene>
<dbReference type="InterPro" id="IPR010419">
    <property type="entry name" value="CO_DH_gsu"/>
</dbReference>
<protein>
    <recommendedName>
        <fullName evidence="7">2Fe-2S ferredoxin-type domain-containing protein</fullName>
    </recommendedName>
</protein>
<dbReference type="InterPro" id="IPR036884">
    <property type="entry name" value="2Fe-2S-bd_dom_sf"/>
</dbReference>
<reference evidence="8" key="1">
    <citation type="journal article" date="2021" name="Front. Microbiol.">
        <title>Comprehensive Comparative Genomics and Phenotyping of Methylobacterium Species.</title>
        <authorList>
            <person name="Alessa O."/>
            <person name="Ogura Y."/>
            <person name="Fujitani Y."/>
            <person name="Takami H."/>
            <person name="Hayashi T."/>
            <person name="Sahin N."/>
            <person name="Tani A."/>
        </authorList>
    </citation>
    <scope>NUCLEOTIDE SEQUENCE</scope>
    <source>
        <strain evidence="8">KCTC 52305</strain>
    </source>
</reference>
<dbReference type="InterPro" id="IPR001041">
    <property type="entry name" value="2Fe-2S_ferredoxin-type"/>
</dbReference>
<name>A0ABQ4QVJ4_9HYPH</name>
<sequence>MSDAALDVNGRTVAADAPPRRHLGDWLREDLRLTGLHLGCEHGVCGACTVEIDGAPARACIAFPAALAGARIRTIEAFDDDAVMASLRRAFSEEHALQCGFCTPGMLIAARDAVLRAPGPDEAWIRREMAGNLCRCTGYVGIVRAIVRVVTERQETGLALPPSPPTAPATIRVRRSFVPREAADPAPPAPAGGAVPRDMAPRDMAPRDMATRDMATRDMAPRDMATSDATGWSRVEAHFIVARQPDATWAALADFPLLARCFPGATLTGHGADRVTGEVEVGLGPIRATFRGAATVERDEGLRTGVVSGAGQDGRSASRTRAEIAYRLTPDGPDGTRVDLDVAYRLTGPLAQFSRAGIVRSLARALVADFARRLNAELAGRDGTAPPSRPASAIRRALARLVPRRRRR</sequence>
<dbReference type="RefSeq" id="WP_128565852.1">
    <property type="nucleotide sequence ID" value="NZ_BPQH01000003.1"/>
</dbReference>
<dbReference type="CDD" id="cd07823">
    <property type="entry name" value="SRPBCC_5"/>
    <property type="match status" value="1"/>
</dbReference>
<feature type="domain" description="2Fe-2S ferredoxin-type" evidence="7">
    <location>
        <begin position="2"/>
        <end position="78"/>
    </location>
</feature>
<dbReference type="SUPFAM" id="SSF55961">
    <property type="entry name" value="Bet v1-like"/>
    <property type="match status" value="1"/>
</dbReference>
<dbReference type="Pfam" id="PF01799">
    <property type="entry name" value="Fer2_2"/>
    <property type="match status" value="1"/>
</dbReference>
<dbReference type="PANTHER" id="PTHR44379:SF8">
    <property type="entry name" value="XANTHINE DEHYDROGENASE IRON-SULFUR-BINDING SUBUNIT XDHC-RELATED"/>
    <property type="match status" value="1"/>
</dbReference>
<proteinExistence type="predicted"/>
<dbReference type="SUPFAM" id="SSF54292">
    <property type="entry name" value="2Fe-2S ferredoxin-like"/>
    <property type="match status" value="1"/>
</dbReference>
<keyword evidence="4" id="KW-0408">Iron</keyword>
<dbReference type="Proteomes" id="UP001055167">
    <property type="component" value="Unassembled WGS sequence"/>
</dbReference>
<dbReference type="InterPro" id="IPR036010">
    <property type="entry name" value="2Fe-2S_ferredoxin-like_sf"/>
</dbReference>
<keyword evidence="1" id="KW-0001">2Fe-2S</keyword>